<dbReference type="Proteomes" id="UP000811545">
    <property type="component" value="Unassembled WGS sequence"/>
</dbReference>
<organism evidence="3 4">
    <name type="scientific">Psychracetigena formicireducens</name>
    <dbReference type="NCBI Taxonomy" id="2986056"/>
    <lineage>
        <taxon>Bacteria</taxon>
        <taxon>Bacillati</taxon>
        <taxon>Candidatus Lithacetigenota</taxon>
        <taxon>Candidatus Psychracetigena</taxon>
    </lineage>
</organism>
<comment type="caution">
    <text evidence="3">The sequence shown here is derived from an EMBL/GenBank/DDBJ whole genome shotgun (WGS) entry which is preliminary data.</text>
</comment>
<dbReference type="Gene3D" id="3.30.530.20">
    <property type="match status" value="1"/>
</dbReference>
<dbReference type="InterPro" id="IPR013538">
    <property type="entry name" value="ASHA1/2-like_C"/>
</dbReference>
<proteinExistence type="inferred from homology"/>
<dbReference type="SUPFAM" id="SSF55961">
    <property type="entry name" value="Bet v1-like"/>
    <property type="match status" value="1"/>
</dbReference>
<accession>A0A9E2BI62</accession>
<evidence type="ECO:0000313" key="3">
    <source>
        <dbReference type="EMBL" id="MBT9146033.1"/>
    </source>
</evidence>
<evidence type="ECO:0000313" key="4">
    <source>
        <dbReference type="Proteomes" id="UP000811545"/>
    </source>
</evidence>
<sequence length="152" mass="17564">MEKQLIVKDEIIIDATPEKVWEVLIKPKYVAQWDELPEDFPQVDMNVGDKVVWELPNGEKSITTIIRAEKMKELKIDLFVSNWEVKPKEGDVAYLFQLEERNNSTLLKIEIGDFSLIKEGQMYYDASVDFALKAKKVIKDLAENNIDTSLSE</sequence>
<dbReference type="Pfam" id="PF08327">
    <property type="entry name" value="AHSA1"/>
    <property type="match status" value="1"/>
</dbReference>
<evidence type="ECO:0000256" key="1">
    <source>
        <dbReference type="ARBA" id="ARBA00006817"/>
    </source>
</evidence>
<name>A0A9E2BI62_PSYF1</name>
<protein>
    <recommendedName>
        <fullName evidence="2">Activator of Hsp90 ATPase homologue 1/2-like C-terminal domain-containing protein</fullName>
    </recommendedName>
</protein>
<reference evidence="3 4" key="1">
    <citation type="journal article" date="2021" name="bioRxiv">
        <title>Unique metabolic strategies in Hadean analogues reveal hints for primordial physiology.</title>
        <authorList>
            <person name="Nobu M.K."/>
            <person name="Nakai R."/>
            <person name="Tamazawa S."/>
            <person name="Mori H."/>
            <person name="Toyoda A."/>
            <person name="Ijiri A."/>
            <person name="Suzuki S."/>
            <person name="Kurokawa K."/>
            <person name="Kamagata Y."/>
            <person name="Tamaki H."/>
        </authorList>
    </citation>
    <scope>NUCLEOTIDE SEQUENCE [LARGE SCALE GENOMIC DNA]</scope>
    <source>
        <strain evidence="3">BS525</strain>
    </source>
</reference>
<dbReference type="EMBL" id="QLTW01000279">
    <property type="protein sequence ID" value="MBT9146033.1"/>
    <property type="molecule type" value="Genomic_DNA"/>
</dbReference>
<dbReference type="InterPro" id="IPR023393">
    <property type="entry name" value="START-like_dom_sf"/>
</dbReference>
<dbReference type="AlphaFoldDB" id="A0A9E2BI62"/>
<evidence type="ECO:0000259" key="2">
    <source>
        <dbReference type="Pfam" id="PF08327"/>
    </source>
</evidence>
<comment type="similarity">
    <text evidence="1">Belongs to the AHA1 family.</text>
</comment>
<gene>
    <name evidence="3" type="ORF">DDT42_01912</name>
</gene>
<feature type="domain" description="Activator of Hsp90 ATPase homologue 1/2-like C-terminal" evidence="2">
    <location>
        <begin position="14"/>
        <end position="111"/>
    </location>
</feature>